<sequence length="75" mass="8177">MVLAVHGKQKQEAQTFVPAIESGLIQTATFGLKLEGTQSQRNQDDLRARCKLVLIPEITSDKTGSDVTRHVMAAV</sequence>
<accession>A0AAE1DHV2</accession>
<reference evidence="1" key="1">
    <citation type="journal article" date="2023" name="G3 (Bethesda)">
        <title>A reference genome for the long-term kleptoplast-retaining sea slug Elysia crispata morphotype clarki.</title>
        <authorList>
            <person name="Eastman K.E."/>
            <person name="Pendleton A.L."/>
            <person name="Shaikh M.A."/>
            <person name="Suttiyut T."/>
            <person name="Ogas R."/>
            <person name="Tomko P."/>
            <person name="Gavelis G."/>
            <person name="Widhalm J.R."/>
            <person name="Wisecaver J.H."/>
        </authorList>
    </citation>
    <scope>NUCLEOTIDE SEQUENCE</scope>
    <source>
        <strain evidence="1">ECLA1</strain>
    </source>
</reference>
<dbReference type="Proteomes" id="UP001283361">
    <property type="component" value="Unassembled WGS sequence"/>
</dbReference>
<protein>
    <submittedName>
        <fullName evidence="1">Uncharacterized protein</fullName>
    </submittedName>
</protein>
<evidence type="ECO:0000313" key="2">
    <source>
        <dbReference type="Proteomes" id="UP001283361"/>
    </source>
</evidence>
<keyword evidence="2" id="KW-1185">Reference proteome</keyword>
<comment type="caution">
    <text evidence="1">The sequence shown here is derived from an EMBL/GenBank/DDBJ whole genome shotgun (WGS) entry which is preliminary data.</text>
</comment>
<name>A0AAE1DHV2_9GAST</name>
<evidence type="ECO:0000313" key="1">
    <source>
        <dbReference type="EMBL" id="KAK3771136.1"/>
    </source>
</evidence>
<dbReference type="AlphaFoldDB" id="A0AAE1DHV2"/>
<gene>
    <name evidence="1" type="ORF">RRG08_034152</name>
</gene>
<dbReference type="EMBL" id="JAWDGP010003771">
    <property type="protein sequence ID" value="KAK3771136.1"/>
    <property type="molecule type" value="Genomic_DNA"/>
</dbReference>
<proteinExistence type="predicted"/>
<organism evidence="1 2">
    <name type="scientific">Elysia crispata</name>
    <name type="common">lettuce slug</name>
    <dbReference type="NCBI Taxonomy" id="231223"/>
    <lineage>
        <taxon>Eukaryota</taxon>
        <taxon>Metazoa</taxon>
        <taxon>Spiralia</taxon>
        <taxon>Lophotrochozoa</taxon>
        <taxon>Mollusca</taxon>
        <taxon>Gastropoda</taxon>
        <taxon>Heterobranchia</taxon>
        <taxon>Euthyneura</taxon>
        <taxon>Panpulmonata</taxon>
        <taxon>Sacoglossa</taxon>
        <taxon>Placobranchoidea</taxon>
        <taxon>Plakobranchidae</taxon>
        <taxon>Elysia</taxon>
    </lineage>
</organism>